<gene>
    <name evidence="1" type="ORF">LCGC14_0912150</name>
</gene>
<name>A0A0F9RZZ8_9ZZZZ</name>
<evidence type="ECO:0000313" key="1">
    <source>
        <dbReference type="EMBL" id="KKN22713.1"/>
    </source>
</evidence>
<accession>A0A0F9RZZ8</accession>
<dbReference type="AlphaFoldDB" id="A0A0F9RZZ8"/>
<reference evidence="1" key="1">
    <citation type="journal article" date="2015" name="Nature">
        <title>Complex archaea that bridge the gap between prokaryotes and eukaryotes.</title>
        <authorList>
            <person name="Spang A."/>
            <person name="Saw J.H."/>
            <person name="Jorgensen S.L."/>
            <person name="Zaremba-Niedzwiedzka K."/>
            <person name="Martijn J."/>
            <person name="Lind A.E."/>
            <person name="van Eijk R."/>
            <person name="Schleper C."/>
            <person name="Guy L."/>
            <person name="Ettema T.J."/>
        </authorList>
    </citation>
    <scope>NUCLEOTIDE SEQUENCE</scope>
</reference>
<comment type="caution">
    <text evidence="1">The sequence shown here is derived from an EMBL/GenBank/DDBJ whole genome shotgun (WGS) entry which is preliminary data.</text>
</comment>
<sequence length="109" mass="12739">MIELIFHYGTEIVLIKIEGNKVTFSNSAYGAVYGSIENLKLSYDGVVKEHPDLETNEDWRGEAIKRFKEKVKSFDTEEETASYIIEDLRKHGYLPKYKQKQGHRREVIE</sequence>
<dbReference type="EMBL" id="LAZR01003035">
    <property type="protein sequence ID" value="KKN22713.1"/>
    <property type="molecule type" value="Genomic_DNA"/>
</dbReference>
<proteinExistence type="predicted"/>
<protein>
    <submittedName>
        <fullName evidence="1">Uncharacterized protein</fullName>
    </submittedName>
</protein>
<organism evidence="1">
    <name type="scientific">marine sediment metagenome</name>
    <dbReference type="NCBI Taxonomy" id="412755"/>
    <lineage>
        <taxon>unclassified sequences</taxon>
        <taxon>metagenomes</taxon>
        <taxon>ecological metagenomes</taxon>
    </lineage>
</organism>